<feature type="transmembrane region" description="Helical" evidence="1">
    <location>
        <begin position="29"/>
        <end position="47"/>
    </location>
</feature>
<keyword evidence="1" id="KW-0812">Transmembrane</keyword>
<protein>
    <submittedName>
        <fullName evidence="2">Uncharacterized protein</fullName>
    </submittedName>
</protein>
<proteinExistence type="predicted"/>
<feature type="transmembrane region" description="Helical" evidence="1">
    <location>
        <begin position="93"/>
        <end position="117"/>
    </location>
</feature>
<dbReference type="EMBL" id="JAKMUT010000005">
    <property type="protein sequence ID" value="MCZ9289964.1"/>
    <property type="molecule type" value="Genomic_DNA"/>
</dbReference>
<sequence length="152" mass="17113">MTRRIFSILSVVGMVLAMSRVVDLFTPQQLQNIAGVFFAGLVVLQLWPLVATQRNSYGHRRHPVNRLYTLMSSIGLVGTALLAMVFYVNSPLWLLVVAGMLMIMGIVGAAVLALFAAPWDDWSTRRGRDVDDELFLRDDEPVEDVWDKSFRT</sequence>
<gene>
    <name evidence="2" type="ORF">L8V00_07080</name>
</gene>
<name>A0A9X3LM59_9CORY</name>
<keyword evidence="1" id="KW-0472">Membrane</keyword>
<dbReference type="RefSeq" id="WP_035004871.1">
    <property type="nucleotide sequence ID" value="NZ_JAKMUT010000005.1"/>
</dbReference>
<feature type="transmembrane region" description="Helical" evidence="1">
    <location>
        <begin position="67"/>
        <end position="87"/>
    </location>
</feature>
<evidence type="ECO:0000313" key="3">
    <source>
        <dbReference type="Proteomes" id="UP001146469"/>
    </source>
</evidence>
<organism evidence="2 3">
    <name type="scientific">Corynebacterium evansiae</name>
    <dbReference type="NCBI Taxonomy" id="2913499"/>
    <lineage>
        <taxon>Bacteria</taxon>
        <taxon>Bacillati</taxon>
        <taxon>Actinomycetota</taxon>
        <taxon>Actinomycetes</taxon>
        <taxon>Mycobacteriales</taxon>
        <taxon>Corynebacteriaceae</taxon>
        <taxon>Corynebacterium</taxon>
    </lineage>
</organism>
<evidence type="ECO:0000313" key="2">
    <source>
        <dbReference type="EMBL" id="MCZ9289964.1"/>
    </source>
</evidence>
<evidence type="ECO:0000256" key="1">
    <source>
        <dbReference type="SAM" id="Phobius"/>
    </source>
</evidence>
<comment type="caution">
    <text evidence="2">The sequence shown here is derived from an EMBL/GenBank/DDBJ whole genome shotgun (WGS) entry which is preliminary data.</text>
</comment>
<accession>A0A9X3LM59</accession>
<reference evidence="2" key="1">
    <citation type="submission" date="2022-02" db="EMBL/GenBank/DDBJ databases">
        <title>Corynebacterium sp. from urogenital microbiome.</title>
        <authorList>
            <person name="Cappelli E.A."/>
            <person name="Ribeiro T.G."/>
            <person name="Peixe L."/>
        </authorList>
    </citation>
    <scope>NUCLEOTIDE SEQUENCE</scope>
    <source>
        <strain evidence="2">C8Ua_174</strain>
    </source>
</reference>
<dbReference type="AlphaFoldDB" id="A0A9X3LM59"/>
<dbReference type="Proteomes" id="UP001146469">
    <property type="component" value="Unassembled WGS sequence"/>
</dbReference>
<keyword evidence="3" id="KW-1185">Reference proteome</keyword>
<keyword evidence="1" id="KW-1133">Transmembrane helix</keyword>